<comment type="caution">
    <text evidence="2">The sequence shown here is derived from an EMBL/GenBank/DDBJ whole genome shotgun (WGS) entry which is preliminary data.</text>
</comment>
<organism evidence="2 3">
    <name type="scientific">Agaribacillus aureus</name>
    <dbReference type="NCBI Taxonomy" id="3051825"/>
    <lineage>
        <taxon>Bacteria</taxon>
        <taxon>Pseudomonadati</taxon>
        <taxon>Bacteroidota</taxon>
        <taxon>Cytophagia</taxon>
        <taxon>Cytophagales</taxon>
        <taxon>Splendidivirgaceae</taxon>
        <taxon>Agaribacillus</taxon>
    </lineage>
</organism>
<evidence type="ECO:0000313" key="3">
    <source>
        <dbReference type="Proteomes" id="UP001172083"/>
    </source>
</evidence>
<feature type="transmembrane region" description="Helical" evidence="1">
    <location>
        <begin position="123"/>
        <end position="142"/>
    </location>
</feature>
<keyword evidence="3" id="KW-1185">Reference proteome</keyword>
<feature type="transmembrane region" description="Helical" evidence="1">
    <location>
        <begin position="180"/>
        <end position="197"/>
    </location>
</feature>
<sequence>MPTKVYFLDDQKTESIGITWGFNWKNVSITYAGKVIGTIAHKAELKKGQLFNLTDYKDLSVKLKGEWNPELELLVNGKEIPGSPTDPNVQLYQTFKAAIGLGILNVLIGLLSSMLNISFLTNLGIGFSSAIFGLIVIALSYGVKRRSRLALGAIIALFILDIMATFYFLDKDDFNPTSAVILKIIIIIFLFRGFPAIKKLNERSIKQGL</sequence>
<keyword evidence="1" id="KW-0812">Transmembrane</keyword>
<name>A0ABT8L2I9_9BACT</name>
<dbReference type="Proteomes" id="UP001172083">
    <property type="component" value="Unassembled WGS sequence"/>
</dbReference>
<proteinExistence type="predicted"/>
<evidence type="ECO:0000256" key="1">
    <source>
        <dbReference type="SAM" id="Phobius"/>
    </source>
</evidence>
<accession>A0ABT8L2I9</accession>
<reference evidence="2" key="1">
    <citation type="submission" date="2023-06" db="EMBL/GenBank/DDBJ databases">
        <title>Genomic of Agaribacillus aureum.</title>
        <authorList>
            <person name="Wang G."/>
        </authorList>
    </citation>
    <scope>NUCLEOTIDE SEQUENCE</scope>
    <source>
        <strain evidence="2">BMA12</strain>
    </source>
</reference>
<dbReference type="RefSeq" id="WP_346757247.1">
    <property type="nucleotide sequence ID" value="NZ_JAUJEB010000001.1"/>
</dbReference>
<feature type="transmembrane region" description="Helical" evidence="1">
    <location>
        <begin position="149"/>
        <end position="168"/>
    </location>
</feature>
<protein>
    <submittedName>
        <fullName evidence="2">Uncharacterized protein</fullName>
    </submittedName>
</protein>
<evidence type="ECO:0000313" key="2">
    <source>
        <dbReference type="EMBL" id="MDN5211920.1"/>
    </source>
</evidence>
<feature type="transmembrane region" description="Helical" evidence="1">
    <location>
        <begin position="97"/>
        <end position="117"/>
    </location>
</feature>
<keyword evidence="1" id="KW-0472">Membrane</keyword>
<keyword evidence="1" id="KW-1133">Transmembrane helix</keyword>
<gene>
    <name evidence="2" type="ORF">QQ020_07650</name>
</gene>
<dbReference type="EMBL" id="JAUJEB010000001">
    <property type="protein sequence ID" value="MDN5211920.1"/>
    <property type="molecule type" value="Genomic_DNA"/>
</dbReference>